<dbReference type="InterPro" id="IPR000182">
    <property type="entry name" value="GNAT_dom"/>
</dbReference>
<dbReference type="SUPFAM" id="SSF55729">
    <property type="entry name" value="Acyl-CoA N-acyltransferases (Nat)"/>
    <property type="match status" value="2"/>
</dbReference>
<dbReference type="EMBL" id="CP134500">
    <property type="protein sequence ID" value="WNF30749.1"/>
    <property type="molecule type" value="Genomic_DNA"/>
</dbReference>
<organism evidence="2 3">
    <name type="scientific">Streptomyces durocortorensis</name>
    <dbReference type="NCBI Taxonomy" id="2811104"/>
    <lineage>
        <taxon>Bacteria</taxon>
        <taxon>Bacillati</taxon>
        <taxon>Actinomycetota</taxon>
        <taxon>Actinomycetes</taxon>
        <taxon>Kitasatosporales</taxon>
        <taxon>Streptomycetaceae</taxon>
        <taxon>Streptomyces</taxon>
    </lineage>
</organism>
<evidence type="ECO:0000313" key="3">
    <source>
        <dbReference type="Proteomes" id="UP001303236"/>
    </source>
</evidence>
<dbReference type="InterPro" id="IPR016181">
    <property type="entry name" value="Acyl_CoA_acyltransferase"/>
</dbReference>
<dbReference type="PANTHER" id="PTHR43072">
    <property type="entry name" value="N-ACETYLTRANSFERASE"/>
    <property type="match status" value="1"/>
</dbReference>
<proteinExistence type="predicted"/>
<sequence length="346" mass="37569">MTESFAPVTPSDRRAVDDVHRLRLAAQAADTPHLPPPCPADLEGSLAVPPPATAIEEWAAYAADRTCVASVRLEFPLEENDNAVTAAVFLVHPAFRRRGVGRRAAEFVRDRATAHGRSRILLAADAGPGDRSAPPAQRYFAQALGARPLATFPHLRLLVDAAPRTEPVPEPLRLRFWGSTVPEDLVAQAARLEATLSAEAPTGRLEWAPQPSAVARIRDFERMRIARGRRAYQCGILDARSGRMAAWTALSMTRANPDNALQAVTVVDPAYRGRRLGLLVKQHNLAACRAAEPGLAQVDTWNSAENAHMLRINAAFGFTHAGTRSMWELAVHPPSDAGRPDVALDR</sequence>
<evidence type="ECO:0000313" key="2">
    <source>
        <dbReference type="EMBL" id="WNF30749.1"/>
    </source>
</evidence>
<name>A0ABY9W5J1_9ACTN</name>
<dbReference type="Pfam" id="PF00583">
    <property type="entry name" value="Acetyltransf_1"/>
    <property type="match status" value="1"/>
</dbReference>
<protein>
    <recommendedName>
        <fullName evidence="1">N-acetyltransferase domain-containing protein</fullName>
    </recommendedName>
</protein>
<dbReference type="PROSITE" id="PS51186">
    <property type="entry name" value="GNAT"/>
    <property type="match status" value="1"/>
</dbReference>
<keyword evidence="3" id="KW-1185">Reference proteome</keyword>
<accession>A0ABY9W5J1</accession>
<dbReference type="Proteomes" id="UP001303236">
    <property type="component" value="Chromosome"/>
</dbReference>
<reference evidence="2 3" key="1">
    <citation type="submission" date="2023-09" db="EMBL/GenBank/DDBJ databases">
        <title>Genome completion map analysis of the actinomycetes C11-1.</title>
        <authorList>
            <person name="Qin P."/>
            <person name="Guan P."/>
        </authorList>
    </citation>
    <scope>NUCLEOTIDE SEQUENCE [LARGE SCALE GENOMIC DNA]</scope>
    <source>
        <strain evidence="2 3">C11-1</strain>
    </source>
</reference>
<gene>
    <name evidence="2" type="ORF">RI138_30155</name>
</gene>
<evidence type="ECO:0000259" key="1">
    <source>
        <dbReference type="PROSITE" id="PS51186"/>
    </source>
</evidence>
<feature type="domain" description="N-acetyltransferase" evidence="1">
    <location>
        <begin position="3"/>
        <end position="175"/>
    </location>
</feature>
<dbReference type="Gene3D" id="3.40.630.30">
    <property type="match status" value="1"/>
</dbReference>